<dbReference type="Pfam" id="PF01729">
    <property type="entry name" value="QRPTase_C"/>
    <property type="match status" value="1"/>
</dbReference>
<dbReference type="NCBIfam" id="TIGR00078">
    <property type="entry name" value="nadC"/>
    <property type="match status" value="1"/>
</dbReference>
<evidence type="ECO:0000256" key="1">
    <source>
        <dbReference type="ARBA" id="ARBA00003237"/>
    </source>
</evidence>
<keyword evidence="7 9" id="KW-0808">Transferase</keyword>
<feature type="binding site" evidence="10">
    <location>
        <begin position="135"/>
        <end position="137"/>
    </location>
    <ligand>
        <name>substrate</name>
    </ligand>
</feature>
<dbReference type="GO" id="GO:0005737">
    <property type="term" value="C:cytoplasm"/>
    <property type="evidence" value="ECO:0007669"/>
    <property type="project" value="TreeGrafter"/>
</dbReference>
<dbReference type="GO" id="GO:0034213">
    <property type="term" value="P:quinolinate catabolic process"/>
    <property type="evidence" value="ECO:0007669"/>
    <property type="project" value="TreeGrafter"/>
</dbReference>
<dbReference type="Proteomes" id="UP000267268">
    <property type="component" value="Chromosome 1"/>
</dbReference>
<gene>
    <name evidence="13" type="primary">nadC</name>
    <name evidence="13" type="ORF">EI427_12350</name>
</gene>
<evidence type="ECO:0000256" key="10">
    <source>
        <dbReference type="PIRSR" id="PIRSR006250-1"/>
    </source>
</evidence>
<dbReference type="SUPFAM" id="SSF54675">
    <property type="entry name" value="Nicotinate/Quinolinate PRTase N-terminal domain-like"/>
    <property type="match status" value="1"/>
</dbReference>
<dbReference type="InterPro" id="IPR022412">
    <property type="entry name" value="Quinolinate_PRibosylTrfase_N"/>
</dbReference>
<sequence>MKPKYLTEEAINAFIKSALKEDIEDGDHSTLSAVPKDAVESAKMIFKDQGVIAGIEMAKRIFLTLDPDMEIKCFANEGDSLNYGDIVMTIKGKAQAILMAERLALNCAQRMSGIASHTHRVVKLIENSKTKILDTRKTTPNFRLMEKWAVFLGGGKNHRFGLYDMVMLKDNHIDYAGGITKAVSDTKQYLSENNKSLRIEVETRNLDEVKEALAAKVDVIMLDNMDIATMKEAVRIVGGQCETEASGGITESNVAEVAETGVDFISLGALTHSSLSKDISLKAV</sequence>
<evidence type="ECO:0000256" key="4">
    <source>
        <dbReference type="ARBA" id="ARBA00011944"/>
    </source>
</evidence>
<dbReference type="Gene3D" id="3.90.1170.20">
    <property type="entry name" value="Quinolinate phosphoribosyl transferase, N-terminal domain"/>
    <property type="match status" value="1"/>
</dbReference>
<dbReference type="InterPro" id="IPR002638">
    <property type="entry name" value="Quinolinate_PRibosylTrfase_C"/>
</dbReference>
<dbReference type="Pfam" id="PF02749">
    <property type="entry name" value="QRPTase_N"/>
    <property type="match status" value="1"/>
</dbReference>
<accession>A0A3S9P488</accession>
<reference evidence="13 14" key="1">
    <citation type="submission" date="2018-12" db="EMBL/GenBank/DDBJ databases">
        <title>Flammeovirga pectinis sp. nov., isolated from the gut of the Korean scallop, Patinopecten yessoensis.</title>
        <authorList>
            <person name="Bae J.-W."/>
            <person name="Jeong Y.-S."/>
            <person name="Kang W."/>
        </authorList>
    </citation>
    <scope>NUCLEOTIDE SEQUENCE [LARGE SCALE GENOMIC DNA]</scope>
    <source>
        <strain evidence="13 14">L12M1</strain>
    </source>
</reference>
<evidence type="ECO:0000256" key="9">
    <source>
        <dbReference type="PIRNR" id="PIRNR006250"/>
    </source>
</evidence>
<feature type="binding site" evidence="10">
    <location>
        <position position="102"/>
    </location>
    <ligand>
        <name>substrate</name>
    </ligand>
</feature>
<dbReference type="GO" id="GO:0004514">
    <property type="term" value="F:nicotinate-nucleotide diphosphorylase (carboxylating) activity"/>
    <property type="evidence" value="ECO:0007669"/>
    <property type="project" value="UniProtKB-EC"/>
</dbReference>
<dbReference type="EMBL" id="CP034562">
    <property type="protein sequence ID" value="AZQ63003.1"/>
    <property type="molecule type" value="Genomic_DNA"/>
</dbReference>
<evidence type="ECO:0000256" key="7">
    <source>
        <dbReference type="ARBA" id="ARBA00022679"/>
    </source>
</evidence>
<comment type="function">
    <text evidence="1">Involved in the catabolism of quinolinic acid (QA).</text>
</comment>
<evidence type="ECO:0000256" key="3">
    <source>
        <dbReference type="ARBA" id="ARBA00009400"/>
    </source>
</evidence>
<dbReference type="KEGG" id="fll:EI427_12350"/>
<evidence type="ECO:0000256" key="5">
    <source>
        <dbReference type="ARBA" id="ARBA00022642"/>
    </source>
</evidence>
<evidence type="ECO:0000259" key="11">
    <source>
        <dbReference type="Pfam" id="PF01729"/>
    </source>
</evidence>
<feature type="binding site" evidence="10">
    <location>
        <position position="223"/>
    </location>
    <ligand>
        <name>substrate</name>
    </ligand>
</feature>
<dbReference type="OrthoDB" id="9782546at2"/>
<dbReference type="PANTHER" id="PTHR32179:SF3">
    <property type="entry name" value="NICOTINATE-NUCLEOTIDE PYROPHOSPHORYLASE [CARBOXYLATING]"/>
    <property type="match status" value="1"/>
</dbReference>
<dbReference type="FunFam" id="3.20.20.70:FF:000149">
    <property type="entry name" value="Nicotinate-nucleotide pyrophosphorylase [carboxylating]"/>
    <property type="match status" value="1"/>
</dbReference>
<organism evidence="13 14">
    <name type="scientific">Flammeovirga pectinis</name>
    <dbReference type="NCBI Taxonomy" id="2494373"/>
    <lineage>
        <taxon>Bacteria</taxon>
        <taxon>Pseudomonadati</taxon>
        <taxon>Bacteroidota</taxon>
        <taxon>Cytophagia</taxon>
        <taxon>Cytophagales</taxon>
        <taxon>Flammeovirgaceae</taxon>
        <taxon>Flammeovirga</taxon>
    </lineage>
</organism>
<name>A0A3S9P488_9BACT</name>
<dbReference type="FunFam" id="3.90.1170.20:FF:000001">
    <property type="entry name" value="Nicotinate-nucleotide diphosphorylase (Carboxylating)"/>
    <property type="match status" value="1"/>
</dbReference>
<proteinExistence type="inferred from homology"/>
<feature type="binding site" evidence="10">
    <location>
        <begin position="267"/>
        <end position="269"/>
    </location>
    <ligand>
        <name>substrate</name>
    </ligand>
</feature>
<dbReference type="InterPro" id="IPR004393">
    <property type="entry name" value="NadC"/>
</dbReference>
<feature type="binding site" evidence="10">
    <location>
        <begin position="246"/>
        <end position="248"/>
    </location>
    <ligand>
        <name>substrate</name>
    </ligand>
</feature>
<dbReference type="AlphaFoldDB" id="A0A3S9P488"/>
<evidence type="ECO:0000313" key="13">
    <source>
        <dbReference type="EMBL" id="AZQ63003.1"/>
    </source>
</evidence>
<dbReference type="InterPro" id="IPR027277">
    <property type="entry name" value="NadC/ModD"/>
</dbReference>
<protein>
    <recommendedName>
        <fullName evidence="4">nicotinate-nucleotide diphosphorylase (carboxylating)</fullName>
        <ecNumber evidence="4">2.4.2.19</ecNumber>
    </recommendedName>
    <alternativeName>
        <fullName evidence="8">Quinolinate phosphoribosyltransferase [decarboxylating]</fullName>
    </alternativeName>
</protein>
<dbReference type="CDD" id="cd01572">
    <property type="entry name" value="QPRTase"/>
    <property type="match status" value="1"/>
</dbReference>
<evidence type="ECO:0000256" key="2">
    <source>
        <dbReference type="ARBA" id="ARBA00004893"/>
    </source>
</evidence>
<feature type="domain" description="Quinolinate phosphoribosyl transferase N-terminal" evidence="12">
    <location>
        <begin position="29"/>
        <end position="112"/>
    </location>
</feature>
<dbReference type="PIRSF" id="PIRSF006250">
    <property type="entry name" value="NadC_ModD"/>
    <property type="match status" value="1"/>
</dbReference>
<evidence type="ECO:0000256" key="6">
    <source>
        <dbReference type="ARBA" id="ARBA00022676"/>
    </source>
</evidence>
<dbReference type="EC" id="2.4.2.19" evidence="4"/>
<keyword evidence="14" id="KW-1185">Reference proteome</keyword>
<dbReference type="SUPFAM" id="SSF51690">
    <property type="entry name" value="Nicotinate/Quinolinate PRTase C-terminal domain-like"/>
    <property type="match status" value="1"/>
</dbReference>
<dbReference type="Gene3D" id="3.20.20.70">
    <property type="entry name" value="Aldolase class I"/>
    <property type="match status" value="1"/>
</dbReference>
<dbReference type="InterPro" id="IPR037128">
    <property type="entry name" value="Quinolinate_PRibosylTase_N_sf"/>
</dbReference>
<evidence type="ECO:0000313" key="14">
    <source>
        <dbReference type="Proteomes" id="UP000267268"/>
    </source>
</evidence>
<evidence type="ECO:0000259" key="12">
    <source>
        <dbReference type="Pfam" id="PF02749"/>
    </source>
</evidence>
<dbReference type="InterPro" id="IPR013785">
    <property type="entry name" value="Aldolase_TIM"/>
</dbReference>
<keyword evidence="6 9" id="KW-0328">Glycosyltransferase</keyword>
<evidence type="ECO:0000256" key="8">
    <source>
        <dbReference type="ARBA" id="ARBA00033102"/>
    </source>
</evidence>
<dbReference type="RefSeq" id="WP_126615069.1">
    <property type="nucleotide sequence ID" value="NZ_CP034562.1"/>
</dbReference>
<dbReference type="InterPro" id="IPR036068">
    <property type="entry name" value="Nicotinate_pribotase-like_C"/>
</dbReference>
<dbReference type="PANTHER" id="PTHR32179">
    <property type="entry name" value="NICOTINATE-NUCLEOTIDE PYROPHOSPHORYLASE [CARBOXYLATING]"/>
    <property type="match status" value="1"/>
</dbReference>
<feature type="binding site" evidence="10">
    <location>
        <position position="169"/>
    </location>
    <ligand>
        <name>substrate</name>
    </ligand>
</feature>
<dbReference type="GO" id="GO:0009435">
    <property type="term" value="P:NAD+ biosynthetic process"/>
    <property type="evidence" value="ECO:0007669"/>
    <property type="project" value="UniProtKB-UniPathway"/>
</dbReference>
<feature type="domain" description="Quinolinate phosphoribosyl transferase C-terminal" evidence="11">
    <location>
        <begin position="114"/>
        <end position="282"/>
    </location>
</feature>
<comment type="pathway">
    <text evidence="2">Cofactor biosynthesis; NAD(+) biosynthesis; nicotinate D-ribonucleotide from quinolinate: step 1/1.</text>
</comment>
<dbReference type="UniPathway" id="UPA00253">
    <property type="reaction ID" value="UER00331"/>
</dbReference>
<feature type="binding site" evidence="10">
    <location>
        <position position="159"/>
    </location>
    <ligand>
        <name>substrate</name>
    </ligand>
</feature>
<keyword evidence="5" id="KW-0662">Pyridine nucleotide biosynthesis</keyword>
<feature type="binding site" evidence="10">
    <location>
        <position position="202"/>
    </location>
    <ligand>
        <name>substrate</name>
    </ligand>
</feature>
<comment type="similarity">
    <text evidence="3 9">Belongs to the NadC/ModD family.</text>
</comment>